<keyword evidence="10" id="KW-1185">Reference proteome</keyword>
<keyword evidence="4 7" id="KW-1133">Transmembrane helix</keyword>
<dbReference type="Pfam" id="PF06738">
    <property type="entry name" value="ThrE"/>
    <property type="match status" value="1"/>
</dbReference>
<dbReference type="GO" id="GO:0015744">
    <property type="term" value="P:succinate transport"/>
    <property type="evidence" value="ECO:0007669"/>
    <property type="project" value="TreeGrafter"/>
</dbReference>
<dbReference type="GO" id="GO:0005886">
    <property type="term" value="C:plasma membrane"/>
    <property type="evidence" value="ECO:0007669"/>
    <property type="project" value="UniProtKB-SubCell"/>
</dbReference>
<dbReference type="AlphaFoldDB" id="A0A2K2FJB8"/>
<keyword evidence="3 7" id="KW-0812">Transmembrane</keyword>
<dbReference type="OrthoDB" id="9813917at2"/>
<dbReference type="EMBL" id="NIOJ01000023">
    <property type="protein sequence ID" value="PNT98863.1"/>
    <property type="molecule type" value="Genomic_DNA"/>
</dbReference>
<feature type="domain" description="Threonine/serine exporter-like N-terminal" evidence="8">
    <location>
        <begin position="8"/>
        <end position="246"/>
    </location>
</feature>
<protein>
    <recommendedName>
        <fullName evidence="8">Threonine/serine exporter-like N-terminal domain-containing protein</fullName>
    </recommendedName>
</protein>
<evidence type="ECO:0000259" key="8">
    <source>
        <dbReference type="Pfam" id="PF06738"/>
    </source>
</evidence>
<dbReference type="InterPro" id="IPR010619">
    <property type="entry name" value="ThrE-like_N"/>
</dbReference>
<sequence length="251" mass="27715">MRTREIIDVAMKAGEILILSGAEVYRVEDTLARIFRSYDVEAECFVLLSGIFITAKGEDDEVISVVKRIKGHINDLQKIEKVNSFSRSLMVKAVSYEEAMEILNAIESTPRYRFSTRLAASGVAAFVYSLLFKSSVKEAVAALFISLMVFTVKENISRVGFFQFFEYFVSGMISGAMSIFAVKLFPEMNLYKIIIGSIMILVPGVAMTNGIKDALYGDTVSSIYRLAEAVFIAVAVASGVGIMLSIGIRWV</sequence>
<name>A0A2K2FJB8_9CLOT</name>
<dbReference type="GO" id="GO:0022857">
    <property type="term" value="F:transmembrane transporter activity"/>
    <property type="evidence" value="ECO:0007669"/>
    <property type="project" value="InterPro"/>
</dbReference>
<accession>A0A2K2FJB8</accession>
<reference evidence="9 10" key="1">
    <citation type="submission" date="2017-06" db="EMBL/GenBank/DDBJ databases">
        <title>Investigating the central metabolism of Clostridium thermosuccinogenes.</title>
        <authorList>
            <person name="Koendjbiharie J.G."/>
            <person name="van Kranenburg R."/>
        </authorList>
    </citation>
    <scope>NUCLEOTIDE SEQUENCE [LARGE SCALE GENOMIC DNA]</scope>
    <source>
        <strain evidence="9 10">DSM 5806</strain>
    </source>
</reference>
<feature type="transmembrane region" description="Helical" evidence="7">
    <location>
        <begin position="191"/>
        <end position="211"/>
    </location>
</feature>
<feature type="transmembrane region" description="Helical" evidence="7">
    <location>
        <begin position="164"/>
        <end position="185"/>
    </location>
</feature>
<evidence type="ECO:0000256" key="1">
    <source>
        <dbReference type="ARBA" id="ARBA00004651"/>
    </source>
</evidence>
<evidence type="ECO:0000313" key="9">
    <source>
        <dbReference type="EMBL" id="PNT98863.1"/>
    </source>
</evidence>
<evidence type="ECO:0000256" key="2">
    <source>
        <dbReference type="ARBA" id="ARBA00022475"/>
    </source>
</evidence>
<comment type="caution">
    <text evidence="9">The sequence shown here is derived from an EMBL/GenBank/DDBJ whole genome shotgun (WGS) entry which is preliminary data.</text>
</comment>
<proteinExistence type="inferred from homology"/>
<dbReference type="InterPro" id="IPR050539">
    <property type="entry name" value="ThrE_Dicarb/AminoAcid_Exp"/>
</dbReference>
<comment type="similarity">
    <text evidence="6">Belongs to the ThrE exporter (TC 2.A.79) family.</text>
</comment>
<evidence type="ECO:0000313" key="10">
    <source>
        <dbReference type="Proteomes" id="UP000236151"/>
    </source>
</evidence>
<dbReference type="RefSeq" id="WP_103081599.1">
    <property type="nucleotide sequence ID" value="NZ_CP021850.1"/>
</dbReference>
<comment type="subcellular location">
    <subcellularLocation>
        <location evidence="1">Cell membrane</location>
        <topology evidence="1">Multi-pass membrane protein</topology>
    </subcellularLocation>
</comment>
<evidence type="ECO:0000256" key="5">
    <source>
        <dbReference type="ARBA" id="ARBA00023136"/>
    </source>
</evidence>
<dbReference type="PANTHER" id="PTHR34390">
    <property type="entry name" value="UPF0442 PROTEIN YJJB-RELATED"/>
    <property type="match status" value="1"/>
</dbReference>
<organism evidence="9 10">
    <name type="scientific">Clostridium thermosuccinogenes</name>
    <dbReference type="NCBI Taxonomy" id="84032"/>
    <lineage>
        <taxon>Bacteria</taxon>
        <taxon>Bacillati</taxon>
        <taxon>Bacillota</taxon>
        <taxon>Clostridia</taxon>
        <taxon>Eubacteriales</taxon>
        <taxon>Clostridiaceae</taxon>
        <taxon>Clostridium</taxon>
    </lineage>
</organism>
<evidence type="ECO:0000256" key="3">
    <source>
        <dbReference type="ARBA" id="ARBA00022692"/>
    </source>
</evidence>
<dbReference type="KEGG" id="cthd:CDO33_10585"/>
<evidence type="ECO:0000256" key="4">
    <source>
        <dbReference type="ARBA" id="ARBA00022989"/>
    </source>
</evidence>
<dbReference type="Proteomes" id="UP000236151">
    <property type="component" value="Unassembled WGS sequence"/>
</dbReference>
<evidence type="ECO:0000256" key="6">
    <source>
        <dbReference type="ARBA" id="ARBA00034125"/>
    </source>
</evidence>
<gene>
    <name evidence="9" type="ORF">CDQ84_09995</name>
</gene>
<keyword evidence="5 7" id="KW-0472">Membrane</keyword>
<evidence type="ECO:0000256" key="7">
    <source>
        <dbReference type="SAM" id="Phobius"/>
    </source>
</evidence>
<dbReference type="PANTHER" id="PTHR34390:SF2">
    <property type="entry name" value="SUCCINATE TRANSPORTER SUBUNIT YJJP-RELATED"/>
    <property type="match status" value="1"/>
</dbReference>
<keyword evidence="2" id="KW-1003">Cell membrane</keyword>
<feature type="transmembrane region" description="Helical" evidence="7">
    <location>
        <begin position="223"/>
        <end position="248"/>
    </location>
</feature>